<protein>
    <submittedName>
        <fullName evidence="3">DUF2335 domain-containing protein</fullName>
    </submittedName>
</protein>
<evidence type="ECO:0000313" key="4">
    <source>
        <dbReference type="Proteomes" id="UP001140230"/>
    </source>
</evidence>
<feature type="transmembrane region" description="Helical" evidence="2">
    <location>
        <begin position="124"/>
        <end position="145"/>
    </location>
</feature>
<reference evidence="3" key="1">
    <citation type="journal article" date="2022" name="Phytopathology">
        <title>Whole genome sequencing-based tracing of a 2022 introduction and outbreak of Xanthomonas hortorum pv. pelargonii.</title>
        <authorList>
            <person name="Iruegas Bocardo F."/>
            <person name="Weisberg A.J."/>
            <person name="Riutta E.R."/>
            <person name="Kilday K.B."/>
            <person name="Bonkowski J.C."/>
            <person name="Creswell T.C."/>
            <person name="Daughtrey M."/>
            <person name="Rane K.K."/>
            <person name="Grunwald N.J."/>
            <person name="Chang J.H."/>
            <person name="Putnam M."/>
        </authorList>
    </citation>
    <scope>NUCLEOTIDE SEQUENCE</scope>
    <source>
        <strain evidence="3">22-338</strain>
    </source>
</reference>
<evidence type="ECO:0000256" key="1">
    <source>
        <dbReference type="SAM" id="MobiDB-lite"/>
    </source>
</evidence>
<keyword evidence="2" id="KW-0812">Transmembrane</keyword>
<sequence length="155" mass="16347">MNNKKGGKRTSSSTSTQPRAATVHTAQLSVGEPQLTQQFSQQYAVKSSWQGPLPPPKLLAEFNEISPGLADRIVSWAEEEGRHSRLVESRALKWSIAAGIVGQVFAAGLAVGCLYASYHLGMAGHEGVAITLGGATLTTIVLAFLSGKKAATQDK</sequence>
<feature type="transmembrane region" description="Helical" evidence="2">
    <location>
        <begin position="94"/>
        <end position="118"/>
    </location>
</feature>
<accession>A0A9X4BVG5</accession>
<dbReference type="EMBL" id="JANWTP010000112">
    <property type="protein sequence ID" value="MDC8640325.1"/>
    <property type="molecule type" value="Genomic_DNA"/>
</dbReference>
<dbReference type="AlphaFoldDB" id="A0A9X4BVG5"/>
<name>A0A9X4BVG5_9XANT</name>
<evidence type="ECO:0000256" key="2">
    <source>
        <dbReference type="SAM" id="Phobius"/>
    </source>
</evidence>
<dbReference type="InterPro" id="IPR019284">
    <property type="entry name" value="RP532"/>
</dbReference>
<gene>
    <name evidence="3" type="ORF">NY667_21585</name>
</gene>
<keyword evidence="2" id="KW-1133">Transmembrane helix</keyword>
<dbReference type="Pfam" id="PF10097">
    <property type="entry name" value="DUF2335"/>
    <property type="match status" value="1"/>
</dbReference>
<proteinExistence type="predicted"/>
<comment type="caution">
    <text evidence="3">The sequence shown here is derived from an EMBL/GenBank/DDBJ whole genome shotgun (WGS) entry which is preliminary data.</text>
</comment>
<organism evidence="3 4">
    <name type="scientific">Xanthomonas hortorum pv. hederae</name>
    <dbReference type="NCBI Taxonomy" id="453603"/>
    <lineage>
        <taxon>Bacteria</taxon>
        <taxon>Pseudomonadati</taxon>
        <taxon>Pseudomonadota</taxon>
        <taxon>Gammaproteobacteria</taxon>
        <taxon>Lysobacterales</taxon>
        <taxon>Lysobacteraceae</taxon>
        <taxon>Xanthomonas</taxon>
    </lineage>
</organism>
<evidence type="ECO:0000313" key="3">
    <source>
        <dbReference type="EMBL" id="MDC8640325.1"/>
    </source>
</evidence>
<dbReference type="Proteomes" id="UP001140230">
    <property type="component" value="Unassembled WGS sequence"/>
</dbReference>
<dbReference type="RefSeq" id="WP_273664642.1">
    <property type="nucleotide sequence ID" value="NZ_CP168173.1"/>
</dbReference>
<reference evidence="3" key="2">
    <citation type="submission" date="2022-08" db="EMBL/GenBank/DDBJ databases">
        <authorList>
            <person name="Iruegas-Bocardo F."/>
            <person name="Weisberg A.J."/>
            <person name="Riutta E.R."/>
            <person name="Kilday K."/>
            <person name="Bonkowski J.C."/>
            <person name="Creswell T."/>
            <person name="Daughtrey M.L."/>
            <person name="Rane K."/>
            <person name="Grunwald N.J."/>
            <person name="Chang J.H."/>
            <person name="Putnam M.L."/>
        </authorList>
    </citation>
    <scope>NUCLEOTIDE SEQUENCE</scope>
    <source>
        <strain evidence="3">22-338</strain>
    </source>
</reference>
<keyword evidence="2" id="KW-0472">Membrane</keyword>
<feature type="region of interest" description="Disordered" evidence="1">
    <location>
        <begin position="1"/>
        <end position="25"/>
    </location>
</feature>